<feature type="domain" description="Amine oxidase" evidence="1">
    <location>
        <begin position="12"/>
        <end position="395"/>
    </location>
</feature>
<reference evidence="2" key="1">
    <citation type="journal article" date="2020" name="Nature">
        <title>Giant virus diversity and host interactions through global metagenomics.</title>
        <authorList>
            <person name="Schulz F."/>
            <person name="Roux S."/>
            <person name="Paez-Espino D."/>
            <person name="Jungbluth S."/>
            <person name="Walsh D.A."/>
            <person name="Denef V.J."/>
            <person name="McMahon K.D."/>
            <person name="Konstantinidis K.T."/>
            <person name="Eloe-Fadrosh E.A."/>
            <person name="Kyrpides N.C."/>
            <person name="Woyke T."/>
        </authorList>
    </citation>
    <scope>NUCLEOTIDE SEQUENCE</scope>
    <source>
        <strain evidence="2">GVMAG-S-1101164-72</strain>
    </source>
</reference>
<dbReference type="InterPro" id="IPR002937">
    <property type="entry name" value="Amino_oxidase"/>
</dbReference>
<protein>
    <recommendedName>
        <fullName evidence="1">Amine oxidase domain-containing protein</fullName>
    </recommendedName>
</protein>
<dbReference type="EMBL" id="MN740760">
    <property type="protein sequence ID" value="QHS81792.1"/>
    <property type="molecule type" value="Genomic_DNA"/>
</dbReference>
<organism evidence="2">
    <name type="scientific">viral metagenome</name>
    <dbReference type="NCBI Taxonomy" id="1070528"/>
    <lineage>
        <taxon>unclassified sequences</taxon>
        <taxon>metagenomes</taxon>
        <taxon>organismal metagenomes</taxon>
    </lineage>
</organism>
<accession>A0A6C0AQ32</accession>
<dbReference type="AlphaFoldDB" id="A0A6C0AQ32"/>
<proteinExistence type="predicted"/>
<sequence>MRYDLVIVGAGMAGLTVGIETLKKHPDCKVLIVEKYDYVGGRVYTHHQGRLHWESGAGRIGDDHVLVHELIKQYGLKTYPIGTSDGSLYIRDGLAQPNPFTDLLATMILPLAELPPSVLATHTLAELLSMVHGQKGVEYYNMFPYWSEIHTLRADLAIHSFQTEFGSKATYSVVAEGFSKIPEGMAEDFKRLGGKIQFKTDVSRLEKDREGLSVCSDRPDILCRACVLAIPSVAVKKIGGLQAIPALRHLAMEPLVRMYAVFKDKEWLKDLTKIVSDSRVRYTIPISAEKGVVMISYTDGADAAYWIKFRKEKGEDAVKEAVMKGIRRLLPDKDIGEPTEFVIHPWSNGCTYWLPGSYDPVAVLKDSLCQDHGIFVCGESFSMRQAWTEGALESAHMLLDLCEFKKQITAMK</sequence>
<dbReference type="PANTHER" id="PTHR10742">
    <property type="entry name" value="FLAVIN MONOAMINE OXIDASE"/>
    <property type="match status" value="1"/>
</dbReference>
<dbReference type="PANTHER" id="PTHR10742:SF410">
    <property type="entry name" value="LYSINE-SPECIFIC HISTONE DEMETHYLASE 2"/>
    <property type="match status" value="1"/>
</dbReference>
<dbReference type="SUPFAM" id="SSF54373">
    <property type="entry name" value="FAD-linked reductases, C-terminal domain"/>
    <property type="match status" value="1"/>
</dbReference>
<dbReference type="InterPro" id="IPR050281">
    <property type="entry name" value="Flavin_monoamine_oxidase"/>
</dbReference>
<dbReference type="InterPro" id="IPR036188">
    <property type="entry name" value="FAD/NAD-bd_sf"/>
</dbReference>
<dbReference type="SUPFAM" id="SSF51905">
    <property type="entry name" value="FAD/NAD(P)-binding domain"/>
    <property type="match status" value="1"/>
</dbReference>
<dbReference type="GO" id="GO:0016491">
    <property type="term" value="F:oxidoreductase activity"/>
    <property type="evidence" value="ECO:0007669"/>
    <property type="project" value="InterPro"/>
</dbReference>
<dbReference type="Pfam" id="PF01593">
    <property type="entry name" value="Amino_oxidase"/>
    <property type="match status" value="1"/>
</dbReference>
<name>A0A6C0AQ32_9ZZZZ</name>
<evidence type="ECO:0000313" key="2">
    <source>
        <dbReference type="EMBL" id="QHS81792.1"/>
    </source>
</evidence>
<evidence type="ECO:0000259" key="1">
    <source>
        <dbReference type="Pfam" id="PF01593"/>
    </source>
</evidence>
<dbReference type="Gene3D" id="3.50.50.60">
    <property type="entry name" value="FAD/NAD(P)-binding domain"/>
    <property type="match status" value="1"/>
</dbReference>